<keyword evidence="3" id="KW-0328">Glycosyltransferase</keyword>
<feature type="region of interest" description="Disordered" evidence="6">
    <location>
        <begin position="1"/>
        <end position="53"/>
    </location>
</feature>
<organism evidence="8 9">
    <name type="scientific">Seminavis robusta</name>
    <dbReference type="NCBI Taxonomy" id="568900"/>
    <lineage>
        <taxon>Eukaryota</taxon>
        <taxon>Sar</taxon>
        <taxon>Stramenopiles</taxon>
        <taxon>Ochrophyta</taxon>
        <taxon>Bacillariophyta</taxon>
        <taxon>Bacillariophyceae</taxon>
        <taxon>Bacillariophycidae</taxon>
        <taxon>Naviculales</taxon>
        <taxon>Naviculaceae</taxon>
        <taxon>Seminavis</taxon>
    </lineage>
</organism>
<comment type="similarity">
    <text evidence="2">Belongs to the glycosyltransferase 92 family.</text>
</comment>
<dbReference type="Pfam" id="PF01697">
    <property type="entry name" value="Glyco_transf_92"/>
    <property type="match status" value="1"/>
</dbReference>
<evidence type="ECO:0000256" key="1">
    <source>
        <dbReference type="ARBA" id="ARBA00004370"/>
    </source>
</evidence>
<accession>A0A9N8HAE3</accession>
<proteinExistence type="inferred from homology"/>
<dbReference type="InterPro" id="IPR008166">
    <property type="entry name" value="Glyco_transf_92"/>
</dbReference>
<evidence type="ECO:0000256" key="7">
    <source>
        <dbReference type="SAM" id="Phobius"/>
    </source>
</evidence>
<evidence type="ECO:0000256" key="5">
    <source>
        <dbReference type="ARBA" id="ARBA00023136"/>
    </source>
</evidence>
<reference evidence="8" key="1">
    <citation type="submission" date="2020-06" db="EMBL/GenBank/DDBJ databases">
        <authorList>
            <consortium name="Plant Systems Biology data submission"/>
        </authorList>
    </citation>
    <scope>NUCLEOTIDE SEQUENCE</scope>
    <source>
        <strain evidence="8">D6</strain>
    </source>
</reference>
<sequence length="534" mass="59961">MIRHTDRTSPNGNGSIDQPSDSGSKHDRKAPKRSFNNSSQSSEQTAPRRTRSHDLHSMLNLNNNSWLAVSRWILLGIMIGSSATAIFQSISMPAFCIGGSSAGIPDPEAASALHPMTKTTTTTASTTAAKKKTTTTTKTTTGSSGKKGDTANKSSSTKKDSSKPKPKKKVLVEPEIQNFTDLSPPPVLDPKNDTFAACLLIKDDNHWLIEWLAYHYQVMPLRKLVLVIDPDSKTSPKRILARYNKRKLMSVKIWKDKDFMPTKITATVAQFDNNTALMMHRVRQNNFYRRCISHFRDAGQEWLMLVDTDEYVLPSYASGHFRNLTTQVPFQEPGSVLRLLKYYEQSTNDLHTCVYMPRFFFGAQESRDALVKHNVPDGIDAHGMVTQRFLYREPRRNYNGKNLIHLKRVPSLHTFGGVHHVSTVACPDPDQMRALNLNKHALIRVHHYLGTLEQYMFRDDPRLHDGSASGRNGTKRVGSYNPRGVGRFNNFNKKANHEDHAAKAWIRGFINAMGEDLASELLAGVGKVGYEPSE</sequence>
<keyword evidence="7" id="KW-1133">Transmembrane helix</keyword>
<feature type="compositionally biased region" description="Low complexity" evidence="6">
    <location>
        <begin position="117"/>
        <end position="144"/>
    </location>
</feature>
<dbReference type="AlphaFoldDB" id="A0A9N8HAE3"/>
<keyword evidence="4" id="KW-0808">Transferase</keyword>
<protein>
    <recommendedName>
        <fullName evidence="10">Glycosyltransferase family 92 protein</fullName>
    </recommendedName>
</protein>
<evidence type="ECO:0000256" key="4">
    <source>
        <dbReference type="ARBA" id="ARBA00022679"/>
    </source>
</evidence>
<gene>
    <name evidence="8" type="ORF">SEMRO_221_G090870.1</name>
</gene>
<evidence type="ECO:0000256" key="2">
    <source>
        <dbReference type="ARBA" id="ARBA00007647"/>
    </source>
</evidence>
<dbReference type="OrthoDB" id="43958at2759"/>
<comment type="subcellular location">
    <subcellularLocation>
        <location evidence="1">Membrane</location>
    </subcellularLocation>
</comment>
<keyword evidence="9" id="KW-1185">Reference proteome</keyword>
<name>A0A9N8HAE3_9STRA</name>
<evidence type="ECO:0000313" key="9">
    <source>
        <dbReference type="Proteomes" id="UP001153069"/>
    </source>
</evidence>
<keyword evidence="7" id="KW-0812">Transmembrane</keyword>
<evidence type="ECO:0000256" key="6">
    <source>
        <dbReference type="SAM" id="MobiDB-lite"/>
    </source>
</evidence>
<dbReference type="GO" id="GO:0016020">
    <property type="term" value="C:membrane"/>
    <property type="evidence" value="ECO:0007669"/>
    <property type="project" value="UniProtKB-SubCell"/>
</dbReference>
<evidence type="ECO:0008006" key="10">
    <source>
        <dbReference type="Google" id="ProtNLM"/>
    </source>
</evidence>
<feature type="compositionally biased region" description="Polar residues" evidence="6">
    <location>
        <begin position="8"/>
        <end position="22"/>
    </location>
</feature>
<feature type="region of interest" description="Disordered" evidence="6">
    <location>
        <begin position="107"/>
        <end position="173"/>
    </location>
</feature>
<evidence type="ECO:0000313" key="8">
    <source>
        <dbReference type="EMBL" id="CAB9505165.1"/>
    </source>
</evidence>
<dbReference type="EMBL" id="CAICTM010000220">
    <property type="protein sequence ID" value="CAB9505165.1"/>
    <property type="molecule type" value="Genomic_DNA"/>
</dbReference>
<evidence type="ECO:0000256" key="3">
    <source>
        <dbReference type="ARBA" id="ARBA00022676"/>
    </source>
</evidence>
<dbReference type="Proteomes" id="UP001153069">
    <property type="component" value="Unassembled WGS sequence"/>
</dbReference>
<feature type="compositionally biased region" description="Polar residues" evidence="6">
    <location>
        <begin position="34"/>
        <end position="47"/>
    </location>
</feature>
<feature type="transmembrane region" description="Helical" evidence="7">
    <location>
        <begin position="66"/>
        <end position="87"/>
    </location>
</feature>
<comment type="caution">
    <text evidence="8">The sequence shown here is derived from an EMBL/GenBank/DDBJ whole genome shotgun (WGS) entry which is preliminary data.</text>
</comment>
<dbReference type="GO" id="GO:0016757">
    <property type="term" value="F:glycosyltransferase activity"/>
    <property type="evidence" value="ECO:0007669"/>
    <property type="project" value="UniProtKB-KW"/>
</dbReference>
<keyword evidence="5 7" id="KW-0472">Membrane</keyword>